<dbReference type="InterPro" id="IPR012310">
    <property type="entry name" value="DNA_ligase_ATP-dep_cent"/>
</dbReference>
<dbReference type="PANTHER" id="PTHR45674">
    <property type="entry name" value="DNA LIGASE 1/3 FAMILY MEMBER"/>
    <property type="match status" value="1"/>
</dbReference>
<dbReference type="GO" id="GO:0005634">
    <property type="term" value="C:nucleus"/>
    <property type="evidence" value="ECO:0007669"/>
    <property type="project" value="TreeGrafter"/>
</dbReference>
<dbReference type="InterPro" id="IPR012308">
    <property type="entry name" value="DNA_ligase_ATP-dep_N"/>
</dbReference>
<sequence length="864" mass="99494">MTLTFNDTCSLLEAVEKISIRKPRLPPKEEKEEVVHKIEQTIRKWFKTHRQTLDSPETNGAAILSTLFPHRRKDRVYGLQPPALSKKLLKLLDLNHGNRTLFARWATDSRRDLGFYAKEATKPWDGSLMIKRQFSIDRIDKLLTQMAAKYRFSDMAIRKQRDLDMDIDMELAHILKRLESWELKWLVRLILREYTTIELDEACVFRCYHFLLPDLLKFQNDFDAAFRLLREEFKDYPSVPEPSLERSMREEAAGRLKAAIGVKVARPTFHKAWSFKHCLQLVGDRAWAAEVKYDGEYCEIHVNLDSTPDDIKIFSKNGKDATADRALLHDTIRQALRIGQSDCIIKHKCIVLGEMVLYSDKEEKILPFSKIRKHISRSGSFLGTLQDSLPHEWEHLMLVYFDVIMLDDESIMHRCLQDRRTVLRELITIVPGRSQRSEWTLLDFKSGYGSTDLAQAFARTIAHRQEGLVLKPLHSPYLSLCSGVYQWRPNYFVKVKKDYLADMGGERDLGDFAVIGARYDPQVASKTNVRPLLWTHFYLGCLLNTLGVERHQERPKFKVVGCLSLDKCIPKPELKYLNERGQFQKIVLHQNGSIDAFDIDHSSGYDRRMSVAFKKPFVAEILGGGFEKLQNETFEMLRHPRIKKIHHDRTWEDAVTMDGLQQMAEQKWEVPNADRLDGLAKDVAVYAQKYLRDLGYSQALTSEYDTTQETTQQSSRPAQGRVQHTPDDDEVPETQEPIETCTTCDSVQFSSSTQGMGLRASREMQVLVREDTSERLSTMATTVAQTSTVGVTAKTSKRSFAEETVSPPARKRKKISPQMRSPLEISGGNRKLGTFEYDSQERVIRIYAEEGWEVEVNNSPRKSG</sequence>
<dbReference type="Gene3D" id="2.40.50.140">
    <property type="entry name" value="Nucleic acid-binding proteins"/>
    <property type="match status" value="1"/>
</dbReference>
<evidence type="ECO:0000259" key="6">
    <source>
        <dbReference type="PROSITE" id="PS50160"/>
    </source>
</evidence>
<accession>A0A6A5TMM2</accession>
<protein>
    <recommendedName>
        <fullName evidence="6">ATP-dependent DNA ligase family profile domain-containing protein</fullName>
    </recommendedName>
</protein>
<organism evidence="7 8">
    <name type="scientific">Byssothecium circinans</name>
    <dbReference type="NCBI Taxonomy" id="147558"/>
    <lineage>
        <taxon>Eukaryota</taxon>
        <taxon>Fungi</taxon>
        <taxon>Dikarya</taxon>
        <taxon>Ascomycota</taxon>
        <taxon>Pezizomycotina</taxon>
        <taxon>Dothideomycetes</taxon>
        <taxon>Pleosporomycetidae</taxon>
        <taxon>Pleosporales</taxon>
        <taxon>Massarineae</taxon>
        <taxon>Massarinaceae</taxon>
        <taxon>Byssothecium</taxon>
    </lineage>
</organism>
<feature type="compositionally biased region" description="Polar residues" evidence="5">
    <location>
        <begin position="704"/>
        <end position="717"/>
    </location>
</feature>
<feature type="domain" description="ATP-dependent DNA ligase family profile" evidence="6">
    <location>
        <begin position="398"/>
        <end position="543"/>
    </location>
</feature>
<dbReference type="OrthoDB" id="2160351at2759"/>
<keyword evidence="8" id="KW-1185">Reference proteome</keyword>
<dbReference type="GO" id="GO:0005524">
    <property type="term" value="F:ATP binding"/>
    <property type="evidence" value="ECO:0007669"/>
    <property type="project" value="UniProtKB-KW"/>
</dbReference>
<dbReference type="GO" id="GO:0006310">
    <property type="term" value="P:DNA recombination"/>
    <property type="evidence" value="ECO:0007669"/>
    <property type="project" value="InterPro"/>
</dbReference>
<dbReference type="PANTHER" id="PTHR45674:SF12">
    <property type="entry name" value="ATP DEPENDENT DNA LIGASE DOMAIN-CONTAINING PROTEIN"/>
    <property type="match status" value="1"/>
</dbReference>
<evidence type="ECO:0000313" key="8">
    <source>
        <dbReference type="Proteomes" id="UP000800035"/>
    </source>
</evidence>
<dbReference type="GO" id="GO:0003677">
    <property type="term" value="F:DNA binding"/>
    <property type="evidence" value="ECO:0007669"/>
    <property type="project" value="InterPro"/>
</dbReference>
<name>A0A6A5TMM2_9PLEO</name>
<keyword evidence="2" id="KW-0436">Ligase</keyword>
<dbReference type="AlphaFoldDB" id="A0A6A5TMM2"/>
<reference evidence="7" key="1">
    <citation type="journal article" date="2020" name="Stud. Mycol.">
        <title>101 Dothideomycetes genomes: a test case for predicting lifestyles and emergence of pathogens.</title>
        <authorList>
            <person name="Haridas S."/>
            <person name="Albert R."/>
            <person name="Binder M."/>
            <person name="Bloem J."/>
            <person name="Labutti K."/>
            <person name="Salamov A."/>
            <person name="Andreopoulos B."/>
            <person name="Baker S."/>
            <person name="Barry K."/>
            <person name="Bills G."/>
            <person name="Bluhm B."/>
            <person name="Cannon C."/>
            <person name="Castanera R."/>
            <person name="Culley D."/>
            <person name="Daum C."/>
            <person name="Ezra D."/>
            <person name="Gonzalez J."/>
            <person name="Henrissat B."/>
            <person name="Kuo A."/>
            <person name="Liang C."/>
            <person name="Lipzen A."/>
            <person name="Lutzoni F."/>
            <person name="Magnuson J."/>
            <person name="Mondo S."/>
            <person name="Nolan M."/>
            <person name="Ohm R."/>
            <person name="Pangilinan J."/>
            <person name="Park H.-J."/>
            <person name="Ramirez L."/>
            <person name="Alfaro M."/>
            <person name="Sun H."/>
            <person name="Tritt A."/>
            <person name="Yoshinaga Y."/>
            <person name="Zwiers L.-H."/>
            <person name="Turgeon B."/>
            <person name="Goodwin S."/>
            <person name="Spatafora J."/>
            <person name="Crous P."/>
            <person name="Grigoriev I."/>
        </authorList>
    </citation>
    <scope>NUCLEOTIDE SEQUENCE</scope>
    <source>
        <strain evidence="7">CBS 675.92</strain>
    </source>
</reference>
<comment type="similarity">
    <text evidence="1">Belongs to the ATP-dependent DNA ligase family.</text>
</comment>
<dbReference type="Gene3D" id="3.30.470.30">
    <property type="entry name" value="DNA ligase/mRNA capping enzyme"/>
    <property type="match status" value="1"/>
</dbReference>
<dbReference type="GO" id="GO:0006281">
    <property type="term" value="P:DNA repair"/>
    <property type="evidence" value="ECO:0007669"/>
    <property type="project" value="InterPro"/>
</dbReference>
<gene>
    <name evidence="7" type="ORF">CC80DRAFT_567917</name>
</gene>
<dbReference type="EMBL" id="ML977000">
    <property type="protein sequence ID" value="KAF1954123.1"/>
    <property type="molecule type" value="Genomic_DNA"/>
</dbReference>
<dbReference type="Gene3D" id="1.10.3260.10">
    <property type="entry name" value="DNA ligase, ATP-dependent, N-terminal domain"/>
    <property type="match status" value="1"/>
</dbReference>
<dbReference type="Pfam" id="PF01068">
    <property type="entry name" value="DNA_ligase_A_M"/>
    <property type="match status" value="1"/>
</dbReference>
<dbReference type="SUPFAM" id="SSF56091">
    <property type="entry name" value="DNA ligase/mRNA capping enzyme, catalytic domain"/>
    <property type="match status" value="1"/>
</dbReference>
<dbReference type="GO" id="GO:0003910">
    <property type="term" value="F:DNA ligase (ATP) activity"/>
    <property type="evidence" value="ECO:0007669"/>
    <property type="project" value="InterPro"/>
</dbReference>
<dbReference type="InterPro" id="IPR012340">
    <property type="entry name" value="NA-bd_OB-fold"/>
</dbReference>
<dbReference type="InterPro" id="IPR050191">
    <property type="entry name" value="ATP-dep_DNA_ligase"/>
</dbReference>
<proteinExistence type="inferred from homology"/>
<evidence type="ECO:0000256" key="5">
    <source>
        <dbReference type="SAM" id="MobiDB-lite"/>
    </source>
</evidence>
<dbReference type="GO" id="GO:1903461">
    <property type="term" value="P:Okazaki fragment processing involved in mitotic DNA replication"/>
    <property type="evidence" value="ECO:0007669"/>
    <property type="project" value="TreeGrafter"/>
</dbReference>
<dbReference type="Pfam" id="PF04675">
    <property type="entry name" value="DNA_ligase_A_N"/>
    <property type="match status" value="1"/>
</dbReference>
<dbReference type="GO" id="GO:0005739">
    <property type="term" value="C:mitochondrion"/>
    <property type="evidence" value="ECO:0007669"/>
    <property type="project" value="TreeGrafter"/>
</dbReference>
<feature type="region of interest" description="Disordered" evidence="5">
    <location>
        <begin position="704"/>
        <end position="736"/>
    </location>
</feature>
<evidence type="ECO:0000256" key="2">
    <source>
        <dbReference type="ARBA" id="ARBA00022598"/>
    </source>
</evidence>
<dbReference type="Proteomes" id="UP000800035">
    <property type="component" value="Unassembled WGS sequence"/>
</dbReference>
<keyword evidence="3" id="KW-0547">Nucleotide-binding</keyword>
<evidence type="ECO:0000256" key="1">
    <source>
        <dbReference type="ARBA" id="ARBA00007572"/>
    </source>
</evidence>
<feature type="region of interest" description="Disordered" evidence="5">
    <location>
        <begin position="799"/>
        <end position="831"/>
    </location>
</feature>
<dbReference type="PROSITE" id="PS50160">
    <property type="entry name" value="DNA_LIGASE_A3"/>
    <property type="match status" value="1"/>
</dbReference>
<evidence type="ECO:0000256" key="3">
    <source>
        <dbReference type="ARBA" id="ARBA00022741"/>
    </source>
</evidence>
<dbReference type="InterPro" id="IPR036599">
    <property type="entry name" value="DNA_ligase_N_sf"/>
</dbReference>
<keyword evidence="4" id="KW-0067">ATP-binding</keyword>
<evidence type="ECO:0000313" key="7">
    <source>
        <dbReference type="EMBL" id="KAF1954123.1"/>
    </source>
</evidence>
<evidence type="ECO:0000256" key="4">
    <source>
        <dbReference type="ARBA" id="ARBA00022840"/>
    </source>
</evidence>